<dbReference type="PANTHER" id="PTHR24246">
    <property type="entry name" value="OLFACTORY RECEPTOR AND ADENOSINE RECEPTOR"/>
    <property type="match status" value="1"/>
</dbReference>
<sequence length="362" mass="41960">MCKPLSCHDTHNMTLLSWFSFSFSIVLCVCTVSLNALLIVAVFGKRRKVFKKSIFYKLLFNITFADLLTGIITDVGSISFHFKEAKKMVISQNEVYLVHVGLFMLSNVSIFSMALICVDRIIALIKPIEYRKGLSDRVCILLLVSTWFISFLLVLPYFFIKYVCYLTVFSFTSVFVTFIALVLMVYLYKTRFALLCNLDKMSSSSVESYKSNQINDAISKERRFQIDIWNKKKNYDLHNVSQLNENVRPKQPINQHSFRCSENKTKIKSYSAEKRVNQSFIIMLIVFLATYFPSCCVTLYINTCEQCNCSLIHILRDFTYLSLLSSALWRSINFAIRIITLKKRIKEIINQIKFVLLCSSAF</sequence>
<dbReference type="Gene3D" id="1.20.1070.10">
    <property type="entry name" value="Rhodopsin 7-helix transmembrane proteins"/>
    <property type="match status" value="1"/>
</dbReference>
<evidence type="ECO:0000256" key="9">
    <source>
        <dbReference type="ARBA" id="ARBA00023224"/>
    </source>
</evidence>
<keyword evidence="2" id="KW-1003">Cell membrane</keyword>
<evidence type="ECO:0000256" key="7">
    <source>
        <dbReference type="ARBA" id="ARBA00023170"/>
    </source>
</evidence>
<dbReference type="Proteomes" id="UP001652625">
    <property type="component" value="Chromosome 04"/>
</dbReference>
<keyword evidence="7" id="KW-0675">Receptor</keyword>
<dbReference type="PRINTS" id="PR00237">
    <property type="entry name" value="GPCRRHODOPSN"/>
</dbReference>
<keyword evidence="8" id="KW-0325">Glycoprotein</keyword>
<dbReference type="CDD" id="cd00637">
    <property type="entry name" value="7tm_classA_rhodopsin-like"/>
    <property type="match status" value="1"/>
</dbReference>
<evidence type="ECO:0000256" key="10">
    <source>
        <dbReference type="SAM" id="Phobius"/>
    </source>
</evidence>
<evidence type="ECO:0000256" key="4">
    <source>
        <dbReference type="ARBA" id="ARBA00022989"/>
    </source>
</evidence>
<comment type="subcellular location">
    <subcellularLocation>
        <location evidence="1">Cell membrane</location>
        <topology evidence="1">Multi-pass membrane protein</topology>
    </subcellularLocation>
</comment>
<keyword evidence="6 10" id="KW-0472">Membrane</keyword>
<accession>A0ABM4BQR1</accession>
<keyword evidence="5" id="KW-0297">G-protein coupled receptor</keyword>
<keyword evidence="4 10" id="KW-1133">Transmembrane helix</keyword>
<dbReference type="InterPro" id="IPR000276">
    <property type="entry name" value="GPCR_Rhodpsn"/>
</dbReference>
<name>A0ABM4BQR1_HYDVU</name>
<protein>
    <submittedName>
        <fullName evidence="13">Uncharacterized protein LOC105849937</fullName>
    </submittedName>
</protein>
<evidence type="ECO:0000256" key="8">
    <source>
        <dbReference type="ARBA" id="ARBA00023180"/>
    </source>
</evidence>
<gene>
    <name evidence="13" type="primary">LOC105849937</name>
</gene>
<dbReference type="GeneID" id="105849937"/>
<dbReference type="PANTHER" id="PTHR24246:SF27">
    <property type="entry name" value="ADENOSINE RECEPTOR, ISOFORM A"/>
    <property type="match status" value="1"/>
</dbReference>
<evidence type="ECO:0000313" key="13">
    <source>
        <dbReference type="RefSeq" id="XP_065651475.1"/>
    </source>
</evidence>
<dbReference type="RefSeq" id="XP_065651475.1">
    <property type="nucleotide sequence ID" value="XM_065795403.1"/>
</dbReference>
<dbReference type="InterPro" id="IPR017452">
    <property type="entry name" value="GPCR_Rhodpsn_7TM"/>
</dbReference>
<feature type="transmembrane region" description="Helical" evidence="10">
    <location>
        <begin position="55"/>
        <end position="76"/>
    </location>
</feature>
<evidence type="ECO:0000256" key="3">
    <source>
        <dbReference type="ARBA" id="ARBA00022692"/>
    </source>
</evidence>
<reference evidence="13" key="1">
    <citation type="submission" date="2025-08" db="UniProtKB">
        <authorList>
            <consortium name="RefSeq"/>
        </authorList>
    </citation>
    <scope>IDENTIFICATION</scope>
</reference>
<feature type="transmembrane region" description="Helical" evidence="10">
    <location>
        <begin position="138"/>
        <end position="159"/>
    </location>
</feature>
<feature type="transmembrane region" description="Helical" evidence="10">
    <location>
        <begin position="165"/>
        <end position="188"/>
    </location>
</feature>
<feature type="transmembrane region" description="Helical" evidence="10">
    <location>
        <begin position="18"/>
        <end position="43"/>
    </location>
</feature>
<feature type="transmembrane region" description="Helical" evidence="10">
    <location>
        <begin position="96"/>
        <end position="118"/>
    </location>
</feature>
<dbReference type="PROSITE" id="PS50262">
    <property type="entry name" value="G_PROTEIN_RECEP_F1_2"/>
    <property type="match status" value="1"/>
</dbReference>
<evidence type="ECO:0000256" key="6">
    <source>
        <dbReference type="ARBA" id="ARBA00023136"/>
    </source>
</evidence>
<proteinExistence type="predicted"/>
<dbReference type="Pfam" id="PF00001">
    <property type="entry name" value="7tm_1"/>
    <property type="match status" value="1"/>
</dbReference>
<feature type="domain" description="G-protein coupled receptors family 1 profile" evidence="11">
    <location>
        <begin position="34"/>
        <end position="337"/>
    </location>
</feature>
<evidence type="ECO:0000259" key="11">
    <source>
        <dbReference type="PROSITE" id="PS50262"/>
    </source>
</evidence>
<evidence type="ECO:0000256" key="1">
    <source>
        <dbReference type="ARBA" id="ARBA00004651"/>
    </source>
</evidence>
<evidence type="ECO:0000256" key="5">
    <source>
        <dbReference type="ARBA" id="ARBA00023040"/>
    </source>
</evidence>
<dbReference type="SUPFAM" id="SSF81321">
    <property type="entry name" value="Family A G protein-coupled receptor-like"/>
    <property type="match status" value="1"/>
</dbReference>
<keyword evidence="9" id="KW-0807">Transducer</keyword>
<organism evidence="12 13">
    <name type="scientific">Hydra vulgaris</name>
    <name type="common">Hydra</name>
    <name type="synonym">Hydra attenuata</name>
    <dbReference type="NCBI Taxonomy" id="6087"/>
    <lineage>
        <taxon>Eukaryota</taxon>
        <taxon>Metazoa</taxon>
        <taxon>Cnidaria</taxon>
        <taxon>Hydrozoa</taxon>
        <taxon>Hydroidolina</taxon>
        <taxon>Anthoathecata</taxon>
        <taxon>Aplanulata</taxon>
        <taxon>Hydridae</taxon>
        <taxon>Hydra</taxon>
    </lineage>
</organism>
<feature type="transmembrane region" description="Helical" evidence="10">
    <location>
        <begin position="280"/>
        <end position="301"/>
    </location>
</feature>
<keyword evidence="12" id="KW-1185">Reference proteome</keyword>
<keyword evidence="3 10" id="KW-0812">Transmembrane</keyword>
<evidence type="ECO:0000313" key="12">
    <source>
        <dbReference type="Proteomes" id="UP001652625"/>
    </source>
</evidence>
<evidence type="ECO:0000256" key="2">
    <source>
        <dbReference type="ARBA" id="ARBA00022475"/>
    </source>
</evidence>